<dbReference type="EMBL" id="MT143076">
    <property type="protein sequence ID" value="QJA92548.1"/>
    <property type="molecule type" value="Genomic_DNA"/>
</dbReference>
<protein>
    <submittedName>
        <fullName evidence="1">Uncharacterized protein</fullName>
    </submittedName>
</protein>
<gene>
    <name evidence="1" type="ORF">MM415B04586_0005</name>
</gene>
<proteinExistence type="predicted"/>
<sequence length="65" mass="7208">MLEQITTTIDNLGALSIVDDDDMLIVCNSATHANRVKGLLFRRYGLRHKSIGGSNTLIYDGMRGR</sequence>
<accession>A0A6M3LHN6</accession>
<organism evidence="1">
    <name type="scientific">viral metagenome</name>
    <dbReference type="NCBI Taxonomy" id="1070528"/>
    <lineage>
        <taxon>unclassified sequences</taxon>
        <taxon>metagenomes</taxon>
        <taxon>organismal metagenomes</taxon>
    </lineage>
</organism>
<dbReference type="AlphaFoldDB" id="A0A6M3LHN6"/>
<reference evidence="1" key="1">
    <citation type="submission" date="2020-03" db="EMBL/GenBank/DDBJ databases">
        <title>The deep terrestrial virosphere.</title>
        <authorList>
            <person name="Holmfeldt K."/>
            <person name="Nilsson E."/>
            <person name="Simone D."/>
            <person name="Lopez-Fernandez M."/>
            <person name="Wu X."/>
            <person name="de Brujin I."/>
            <person name="Lundin D."/>
            <person name="Andersson A."/>
            <person name="Bertilsson S."/>
            <person name="Dopson M."/>
        </authorList>
    </citation>
    <scope>NUCLEOTIDE SEQUENCE</scope>
    <source>
        <strain evidence="1">MM415B04586</strain>
    </source>
</reference>
<evidence type="ECO:0000313" key="1">
    <source>
        <dbReference type="EMBL" id="QJA92548.1"/>
    </source>
</evidence>
<name>A0A6M3LHN6_9ZZZZ</name>